<keyword evidence="11" id="KW-1185">Reference proteome</keyword>
<evidence type="ECO:0000313" key="10">
    <source>
        <dbReference type="EMBL" id="THD20189.1"/>
    </source>
</evidence>
<dbReference type="PANTHER" id="PTHR45951">
    <property type="entry name" value="PROTEIN DISPATCHED-RELATED"/>
    <property type="match status" value="1"/>
</dbReference>
<feature type="domain" description="SSD" evidence="9">
    <location>
        <begin position="597"/>
        <end position="654"/>
    </location>
</feature>
<evidence type="ECO:0000256" key="5">
    <source>
        <dbReference type="ARBA" id="ARBA00023180"/>
    </source>
</evidence>
<evidence type="ECO:0000259" key="9">
    <source>
        <dbReference type="PROSITE" id="PS50156"/>
    </source>
</evidence>
<dbReference type="SUPFAM" id="SSF82866">
    <property type="entry name" value="Multidrug efflux transporter AcrB transmembrane domain"/>
    <property type="match status" value="2"/>
</dbReference>
<feature type="transmembrane region" description="Helical" evidence="8">
    <location>
        <begin position="1109"/>
        <end position="1131"/>
    </location>
</feature>
<dbReference type="AlphaFoldDB" id="A0A4E0QXW7"/>
<feature type="transmembrane region" description="Helical" evidence="8">
    <location>
        <begin position="1001"/>
        <end position="1019"/>
    </location>
</feature>
<feature type="region of interest" description="Disordered" evidence="7">
    <location>
        <begin position="166"/>
        <end position="192"/>
    </location>
</feature>
<sequence>MIGSHKLLTEFVSVSPLKTKRIWRAHFIGLDRPGSTYSRSNNILQIFWVRGYFIRMELQCISSSRHPGSPRFDVSARARSGPVTNRLTHFVVKYRYALGICSFSLLLATTVLSLLHFRLPDFSDPSADFVTIGTDRSAALEQFRALLAYTDHMPQSMRVHSIHEHHRPQRSVPSSQPRQFSRPTAHNYHTRKRNIPRKRRKSLNLCFYDKEWPNLWHAYASQSRIVLSLDQLTWNGQREDAASRGATAGTWFTNPHALTSLCELQHRIERLVSYKHECLYRSNQPPLSEDRCCPMWSLPNLIAALLNKSSCDEIEPRDAHAVGQLLTDCLPAFRNGTLKRSCWDHYGSDPRLLCPLVEPVGCLQSPLIPFILATSLPDRSPQADNWRTTLFQLPLRQANSLLVWLELEEFYHSGNLTYGLQVPVYILGSYMHTYNELVTELLARDTWWLGLGLTLLLFLLFLGTCNLWLPILTVLGIGWSLLIAFAVYTQLFQIPRFPLINLMAVVLAIGLGADDLLIYFQIWTFSKHKVPNLNPQPSRPDGSDRICRCKCIRERSKRETQSPSSNSDDLVQSGHSSSTDHSSSPKPDTVGRLRFTLSHAVPSMVLTTVSTILGLLVNLFSSIVAVKRFALFSSLVVTSNLLFVLLTAPLFFLLCDSCCANSEFCCCISPFHANRLPTPPDSVMFSSWFATLIRRGRWIISTGFLVGFPITCYLLFGERRFDLPQSSSQSASFLRPYHPFEMFLNQQSDWFWTERELHHWENLIQVNIVWGIVPADSRSFWTYSDADQYNPTRWIPDSRLNITSIEARQWLYWFCDTQLKQIPYLLHTHWFEHRPDSLSWFDPTLMNRQIHLPIWCPLGHYPSSLDNYVFARACSLPNSQCCLNGSGLDTESAPAYRYLQCLIEWISQESHRLPRESLGSGFRFVTPPSSSLSTNEPVGLVLTVVTNLTLSMSYSILHRSLDELAQWFRHSLLTFPCPISQPYLVVPSLVNFEVITNVAEYLPWSILSAILMASFLVLLSCRNLLLCVISLFNLIGCLMIAILLLATLDNWTLGVVEGLVLSLASGLAIDPCLHLAQTVSRIQKTRACCEPGGRSGHVLHQALCMLNPAVIGSTWSTALAGLCMLSCQLLCYHQIGVFLITLMACSWSICYIAFATNLACLDDLLRWVRR</sequence>
<feature type="transmembrane region" description="Helical" evidence="8">
    <location>
        <begin position="1137"/>
        <end position="1161"/>
    </location>
</feature>
<feature type="transmembrane region" description="Helical" evidence="8">
    <location>
        <begin position="468"/>
        <end position="488"/>
    </location>
</feature>
<keyword evidence="3 8" id="KW-1133">Transmembrane helix</keyword>
<feature type="transmembrane region" description="Helical" evidence="8">
    <location>
        <begin position="1024"/>
        <end position="1046"/>
    </location>
</feature>
<evidence type="ECO:0000256" key="1">
    <source>
        <dbReference type="ARBA" id="ARBA00004141"/>
    </source>
</evidence>
<keyword evidence="5" id="KW-0325">Glycoprotein</keyword>
<dbReference type="EMBL" id="JXXN02004999">
    <property type="protein sequence ID" value="THD20189.1"/>
    <property type="molecule type" value="Genomic_DNA"/>
</dbReference>
<dbReference type="Gene3D" id="1.20.1640.10">
    <property type="entry name" value="Multidrug efflux transporter AcrB transmembrane domain"/>
    <property type="match status" value="2"/>
</dbReference>
<evidence type="ECO:0000256" key="6">
    <source>
        <dbReference type="ARBA" id="ARBA00038046"/>
    </source>
</evidence>
<dbReference type="GO" id="GO:0022857">
    <property type="term" value="F:transmembrane transporter activity"/>
    <property type="evidence" value="ECO:0007669"/>
    <property type="project" value="TreeGrafter"/>
</dbReference>
<feature type="region of interest" description="Disordered" evidence="7">
    <location>
        <begin position="558"/>
        <end position="587"/>
    </location>
</feature>
<evidence type="ECO:0000313" key="11">
    <source>
        <dbReference type="Proteomes" id="UP000230066"/>
    </source>
</evidence>
<comment type="caution">
    <text evidence="10">The sequence shown here is derived from an EMBL/GenBank/DDBJ whole genome shotgun (WGS) entry which is preliminary data.</text>
</comment>
<feature type="transmembrane region" description="Helical" evidence="8">
    <location>
        <begin position="96"/>
        <end position="117"/>
    </location>
</feature>
<feature type="transmembrane region" description="Helical" evidence="8">
    <location>
        <begin position="629"/>
        <end position="654"/>
    </location>
</feature>
<dbReference type="InterPro" id="IPR053958">
    <property type="entry name" value="HMGCR/SNAP/NPC1-like_SSD"/>
</dbReference>
<evidence type="ECO:0000256" key="3">
    <source>
        <dbReference type="ARBA" id="ARBA00022989"/>
    </source>
</evidence>
<comment type="subcellular location">
    <subcellularLocation>
        <location evidence="1">Membrane</location>
        <topology evidence="1">Multi-pass membrane protein</topology>
    </subcellularLocation>
</comment>
<proteinExistence type="inferred from homology"/>
<dbReference type="InterPro" id="IPR052081">
    <property type="entry name" value="Dispatched_Hh_regulator"/>
</dbReference>
<feature type="transmembrane region" description="Helical" evidence="8">
    <location>
        <begin position="446"/>
        <end position="462"/>
    </location>
</feature>
<feature type="transmembrane region" description="Helical" evidence="8">
    <location>
        <begin position="698"/>
        <end position="716"/>
    </location>
</feature>
<organism evidence="10 11">
    <name type="scientific">Fasciola hepatica</name>
    <name type="common">Liver fluke</name>
    <dbReference type="NCBI Taxonomy" id="6192"/>
    <lineage>
        <taxon>Eukaryota</taxon>
        <taxon>Metazoa</taxon>
        <taxon>Spiralia</taxon>
        <taxon>Lophotrochozoa</taxon>
        <taxon>Platyhelminthes</taxon>
        <taxon>Trematoda</taxon>
        <taxon>Digenea</taxon>
        <taxon>Plagiorchiida</taxon>
        <taxon>Echinostomata</taxon>
        <taxon>Echinostomatoidea</taxon>
        <taxon>Fasciolidae</taxon>
        <taxon>Fasciola</taxon>
    </lineage>
</organism>
<evidence type="ECO:0000256" key="8">
    <source>
        <dbReference type="SAM" id="Phobius"/>
    </source>
</evidence>
<accession>A0A4E0QXW7</accession>
<feature type="compositionally biased region" description="Polar residues" evidence="7">
    <location>
        <begin position="171"/>
        <end position="184"/>
    </location>
</feature>
<dbReference type="PANTHER" id="PTHR45951:SF3">
    <property type="entry name" value="PROTEIN DISPATCHED"/>
    <property type="match status" value="1"/>
</dbReference>
<evidence type="ECO:0000256" key="7">
    <source>
        <dbReference type="SAM" id="MobiDB-lite"/>
    </source>
</evidence>
<dbReference type="InterPro" id="IPR000731">
    <property type="entry name" value="SSD"/>
</dbReference>
<dbReference type="GO" id="GO:0007224">
    <property type="term" value="P:smoothened signaling pathway"/>
    <property type="evidence" value="ECO:0007669"/>
    <property type="project" value="TreeGrafter"/>
</dbReference>
<feature type="compositionally biased region" description="Polar residues" evidence="7">
    <location>
        <begin position="561"/>
        <end position="570"/>
    </location>
</feature>
<dbReference type="Pfam" id="PF12349">
    <property type="entry name" value="Sterol-sensing"/>
    <property type="match status" value="1"/>
</dbReference>
<evidence type="ECO:0000256" key="4">
    <source>
        <dbReference type="ARBA" id="ARBA00023136"/>
    </source>
</evidence>
<dbReference type="Proteomes" id="UP000230066">
    <property type="component" value="Unassembled WGS sequence"/>
</dbReference>
<feature type="compositionally biased region" description="Low complexity" evidence="7">
    <location>
        <begin position="573"/>
        <end position="587"/>
    </location>
</feature>
<reference evidence="10" key="1">
    <citation type="submission" date="2019-03" db="EMBL/GenBank/DDBJ databases">
        <title>Improved annotation for the trematode Fasciola hepatica.</title>
        <authorList>
            <person name="Choi Y.-J."/>
            <person name="Martin J."/>
            <person name="Mitreva M."/>
        </authorList>
    </citation>
    <scope>NUCLEOTIDE SEQUENCE [LARGE SCALE GENOMIC DNA]</scope>
</reference>
<keyword evidence="4 8" id="KW-0472">Membrane</keyword>
<protein>
    <submittedName>
        <fullName evidence="10">Protein dispatched 1</fullName>
    </submittedName>
</protein>
<dbReference type="PROSITE" id="PS50156">
    <property type="entry name" value="SSD"/>
    <property type="match status" value="1"/>
</dbReference>
<name>A0A4E0QXW7_FASHE</name>
<dbReference type="GO" id="GO:0016020">
    <property type="term" value="C:membrane"/>
    <property type="evidence" value="ECO:0007669"/>
    <property type="project" value="UniProtKB-SubCell"/>
</dbReference>
<keyword evidence="2 8" id="KW-0812">Transmembrane</keyword>
<feature type="transmembrane region" description="Helical" evidence="8">
    <location>
        <begin position="597"/>
        <end position="617"/>
    </location>
</feature>
<gene>
    <name evidence="10" type="ORF">D915_009024</name>
</gene>
<feature type="transmembrane region" description="Helical" evidence="8">
    <location>
        <begin position="500"/>
        <end position="522"/>
    </location>
</feature>
<comment type="similarity">
    <text evidence="6">Belongs to the dispatched family.</text>
</comment>
<evidence type="ECO:0000256" key="2">
    <source>
        <dbReference type="ARBA" id="ARBA00022692"/>
    </source>
</evidence>